<dbReference type="PANTHER" id="PTHR42928:SF5">
    <property type="entry name" value="BLR1237 PROTEIN"/>
    <property type="match status" value="1"/>
</dbReference>
<name>A0A3A9JHR5_9PROT</name>
<dbReference type="SUPFAM" id="SSF53850">
    <property type="entry name" value="Periplasmic binding protein-like II"/>
    <property type="match status" value="1"/>
</dbReference>
<evidence type="ECO:0000313" key="5">
    <source>
        <dbReference type="Proteomes" id="UP000274097"/>
    </source>
</evidence>
<dbReference type="PROSITE" id="PS51318">
    <property type="entry name" value="TAT"/>
    <property type="match status" value="1"/>
</dbReference>
<dbReference type="AlphaFoldDB" id="A0A3A9JHR5"/>
<organism evidence="3 6">
    <name type="scientific">Teichococcus wenyumeiae</name>
    <dbReference type="NCBI Taxonomy" id="2478470"/>
    <lineage>
        <taxon>Bacteria</taxon>
        <taxon>Pseudomonadati</taxon>
        <taxon>Pseudomonadota</taxon>
        <taxon>Alphaproteobacteria</taxon>
        <taxon>Acetobacterales</taxon>
        <taxon>Roseomonadaceae</taxon>
        <taxon>Roseomonas</taxon>
    </lineage>
</organism>
<evidence type="ECO:0000313" key="6">
    <source>
        <dbReference type="Proteomes" id="UP000278036"/>
    </source>
</evidence>
<dbReference type="Proteomes" id="UP000278036">
    <property type="component" value="Unassembled WGS sequence"/>
</dbReference>
<comment type="caution">
    <text evidence="3">The sequence shown here is derived from an EMBL/GenBank/DDBJ whole genome shotgun (WGS) entry which is preliminary data.</text>
</comment>
<evidence type="ECO:0000313" key="4">
    <source>
        <dbReference type="EMBL" id="RMI19836.1"/>
    </source>
</evidence>
<dbReference type="InterPro" id="IPR006311">
    <property type="entry name" value="TAT_signal"/>
</dbReference>
<evidence type="ECO:0000256" key="2">
    <source>
        <dbReference type="SAM" id="SignalP"/>
    </source>
</evidence>
<dbReference type="Proteomes" id="UP000274097">
    <property type="component" value="Unassembled WGS sequence"/>
</dbReference>
<evidence type="ECO:0000256" key="1">
    <source>
        <dbReference type="ARBA" id="ARBA00006987"/>
    </source>
</evidence>
<dbReference type="InterPro" id="IPR005064">
    <property type="entry name" value="BUG"/>
</dbReference>
<dbReference type="PANTHER" id="PTHR42928">
    <property type="entry name" value="TRICARBOXYLATE-BINDING PROTEIN"/>
    <property type="match status" value="1"/>
</dbReference>
<sequence>MPISRRAVLAATGFAAASAHGARAQPAWKPNRPIRLIVPFTPGGTTDLLGRLAARGMEVAMGASVVVENRGGAGGAIGSDLVAKSPPDGYAIVLSNIASQAIGPAVWKQVPYDPVRDFTPIGLIAAVPSAIVVAADSPIRTMTDLITRAKAGTVRFGSTGIGTSSHVKLELLNRAAGVQILHVPYRGSAPAVADILGGQIEGLIAAVPDVGRNERLRMLAVTTPERAVRWPDVPSVREFGLETLVATNWFGLSGPAGVPEPVADALHHALAKGLAEPGTVERLLDFGAGPNSMSREDYAGLIASEVTRWKNIAREANIQGE</sequence>
<dbReference type="EMBL" id="RFLX01000015">
    <property type="protein sequence ID" value="RMI19836.1"/>
    <property type="molecule type" value="Genomic_DNA"/>
</dbReference>
<accession>A0A3A9JHR5</accession>
<feature type="signal peptide" evidence="2">
    <location>
        <begin position="1"/>
        <end position="24"/>
    </location>
</feature>
<feature type="chain" id="PRO_5017249504" evidence="2">
    <location>
        <begin position="25"/>
        <end position="321"/>
    </location>
</feature>
<proteinExistence type="inferred from homology"/>
<dbReference type="Gene3D" id="3.40.190.10">
    <property type="entry name" value="Periplasmic binding protein-like II"/>
    <property type="match status" value="1"/>
</dbReference>
<dbReference type="OrthoDB" id="7248487at2"/>
<dbReference type="RefSeq" id="WP_120636566.1">
    <property type="nucleotide sequence ID" value="NZ_RAQU01000007.1"/>
</dbReference>
<reference evidence="3 6" key="1">
    <citation type="submission" date="2018-09" db="EMBL/GenBank/DDBJ databases">
        <title>Roseomonas sp. nov., isolated from feces of Tibetan antelopes in the Qinghai-Tibet plateau, China.</title>
        <authorList>
            <person name="Tian Z."/>
        </authorList>
    </citation>
    <scope>NUCLEOTIDE SEQUENCE [LARGE SCALE GENOMIC DNA]</scope>
    <source>
        <strain evidence="4 5">Z23</strain>
        <strain evidence="3 6">Z24</strain>
    </source>
</reference>
<dbReference type="InParanoid" id="A0A3A9JHR5"/>
<dbReference type="EMBL" id="RAQU01000007">
    <property type="protein sequence ID" value="RKK05940.1"/>
    <property type="molecule type" value="Genomic_DNA"/>
</dbReference>
<evidence type="ECO:0000313" key="3">
    <source>
        <dbReference type="EMBL" id="RKK05940.1"/>
    </source>
</evidence>
<protein>
    <submittedName>
        <fullName evidence="3">Tripartite tricarboxylate transporter substrate binding protein</fullName>
    </submittedName>
</protein>
<dbReference type="InterPro" id="IPR042100">
    <property type="entry name" value="Bug_dom1"/>
</dbReference>
<dbReference type="PIRSF" id="PIRSF017082">
    <property type="entry name" value="YflP"/>
    <property type="match status" value="1"/>
</dbReference>
<gene>
    <name evidence="3" type="ORF">D6Z83_01515</name>
    <name evidence="4" type="ORF">EBE87_18375</name>
</gene>
<comment type="similarity">
    <text evidence="1">Belongs to the UPF0065 (bug) family.</text>
</comment>
<dbReference type="Pfam" id="PF03401">
    <property type="entry name" value="TctC"/>
    <property type="match status" value="1"/>
</dbReference>
<dbReference type="CDD" id="cd07012">
    <property type="entry name" value="PBP2_Bug_TTT"/>
    <property type="match status" value="1"/>
</dbReference>
<dbReference type="Gene3D" id="3.40.190.150">
    <property type="entry name" value="Bordetella uptake gene, domain 1"/>
    <property type="match status" value="1"/>
</dbReference>
<keyword evidence="5" id="KW-1185">Reference proteome</keyword>
<keyword evidence="2" id="KW-0732">Signal</keyword>